<dbReference type="EMBL" id="QTSX02006079">
    <property type="protein sequence ID" value="KAJ9056022.1"/>
    <property type="molecule type" value="Genomic_DNA"/>
</dbReference>
<comment type="caution">
    <text evidence="1">The sequence shown here is derived from an EMBL/GenBank/DDBJ whole genome shotgun (WGS) entry which is preliminary data.</text>
</comment>
<protein>
    <submittedName>
        <fullName evidence="1">Uncharacterized protein</fullName>
    </submittedName>
</protein>
<name>A0ACC2S158_9FUNG</name>
<accession>A0ACC2S158</accession>
<proteinExistence type="predicted"/>
<evidence type="ECO:0000313" key="1">
    <source>
        <dbReference type="EMBL" id="KAJ9056022.1"/>
    </source>
</evidence>
<gene>
    <name evidence="1" type="ORF">DSO57_1037397</name>
</gene>
<evidence type="ECO:0000313" key="2">
    <source>
        <dbReference type="Proteomes" id="UP001165960"/>
    </source>
</evidence>
<organism evidence="1 2">
    <name type="scientific">Entomophthora muscae</name>
    <dbReference type="NCBI Taxonomy" id="34485"/>
    <lineage>
        <taxon>Eukaryota</taxon>
        <taxon>Fungi</taxon>
        <taxon>Fungi incertae sedis</taxon>
        <taxon>Zoopagomycota</taxon>
        <taxon>Entomophthoromycotina</taxon>
        <taxon>Entomophthoromycetes</taxon>
        <taxon>Entomophthorales</taxon>
        <taxon>Entomophthoraceae</taxon>
        <taxon>Entomophthora</taxon>
    </lineage>
</organism>
<reference evidence="1" key="1">
    <citation type="submission" date="2022-04" db="EMBL/GenBank/DDBJ databases">
        <title>Genome of the entomopathogenic fungus Entomophthora muscae.</title>
        <authorList>
            <person name="Elya C."/>
            <person name="Lovett B.R."/>
            <person name="Lee E."/>
            <person name="Macias A.M."/>
            <person name="Hajek A.E."/>
            <person name="De Bivort B.L."/>
            <person name="Kasson M.T."/>
            <person name="De Fine Licht H.H."/>
            <person name="Stajich J.E."/>
        </authorList>
    </citation>
    <scope>NUCLEOTIDE SEQUENCE</scope>
    <source>
        <strain evidence="1">Berkeley</strain>
    </source>
</reference>
<sequence>MKFVIALVGMLGAANAACSTNCVNSAKSQIDSQCGASNPQACQCQNYPAIMQCFQACTDTASRNEMNSVQGWVSNVCASANQNYGNGQRNQFVPIGGPTPTANNGLFAATTVGSELVVSASGTNIVVPFSGSPANTNVPVVGNLYSTYNLGSISIGYKTASMALSSRSSSGSAPKTGFVSAAICSIAYYLIH</sequence>
<dbReference type="Proteomes" id="UP001165960">
    <property type="component" value="Unassembled WGS sequence"/>
</dbReference>
<keyword evidence="2" id="KW-1185">Reference proteome</keyword>